<dbReference type="VEuPathDB" id="FungiDB:HMPREF1544_08305"/>
<feature type="domain" description="TauD/TfdA-like" evidence="3">
    <location>
        <begin position="87"/>
        <end position="347"/>
    </location>
</feature>
<reference evidence="5" key="1">
    <citation type="submission" date="2013-05" db="EMBL/GenBank/DDBJ databases">
        <title>The Genome sequence of Mucor circinelloides f. circinelloides 1006PhL.</title>
        <authorList>
            <consortium name="The Broad Institute Genomics Platform"/>
            <person name="Cuomo C."/>
            <person name="Earl A."/>
            <person name="Findley K."/>
            <person name="Lee S.C."/>
            <person name="Walker B."/>
            <person name="Young S."/>
            <person name="Zeng Q."/>
            <person name="Gargeya S."/>
            <person name="Fitzgerald M."/>
            <person name="Haas B."/>
            <person name="Abouelleil A."/>
            <person name="Allen A.W."/>
            <person name="Alvarado L."/>
            <person name="Arachchi H.M."/>
            <person name="Berlin A.M."/>
            <person name="Chapman S.B."/>
            <person name="Gainer-Dewar J."/>
            <person name="Goldberg J."/>
            <person name="Griggs A."/>
            <person name="Gujja S."/>
            <person name="Hansen M."/>
            <person name="Howarth C."/>
            <person name="Imamovic A."/>
            <person name="Ireland A."/>
            <person name="Larimer J."/>
            <person name="McCowan C."/>
            <person name="Murphy C."/>
            <person name="Pearson M."/>
            <person name="Poon T.W."/>
            <person name="Priest M."/>
            <person name="Roberts A."/>
            <person name="Saif S."/>
            <person name="Shea T."/>
            <person name="Sisk P."/>
            <person name="Sykes S."/>
            <person name="Wortman J."/>
            <person name="Nusbaum C."/>
            <person name="Birren B."/>
        </authorList>
    </citation>
    <scope>NUCLEOTIDE SEQUENCE [LARGE SCALE GENOMIC DNA]</scope>
    <source>
        <strain evidence="5">1006PhL</strain>
    </source>
</reference>
<dbReference type="STRING" id="1220926.S2J492"/>
<dbReference type="InterPro" id="IPR003819">
    <property type="entry name" value="TauD/TfdA-like"/>
</dbReference>
<keyword evidence="1" id="KW-0560">Oxidoreductase</keyword>
<proteinExistence type="predicted"/>
<sequence length="381" mass="43440">MSTAATIQPSTAAAAATENLSSNWRGFSLGGDNHTAQAVYPDRITGPSVWDGKELESQPEKWIYYFTPEDIADVDQAIKHFVNLDLPLGEIKPENFPLKHFHKVILKERENLFHGLGFGLFRGFPINKYERKEQAIFFMGIGSYIGSRKPQNGKGHVLGHVKDLTEGSTTKAVYKEDDPTTRIYATRKAQPFHVDGTDIVALLCLNEGTEGGLSSVISSHTVYNRLRELRPDIVELMKQPWLWDRKGEHGPNEPGYLAASPLTYFQKRLFTFWGPHFFETVNRFPEVTVEEEKFEAMRYIQDLCEREALNMKLQVGDVQFVANHSILHARTAYTDRPGQTRHLLRLWFMVNPKEVNVAMPFVKADYNYEYSGEQVVPLEAE</sequence>
<dbReference type="GO" id="GO:0016491">
    <property type="term" value="F:oxidoreductase activity"/>
    <property type="evidence" value="ECO:0007669"/>
    <property type="project" value="UniProtKB-KW"/>
</dbReference>
<evidence type="ECO:0000256" key="2">
    <source>
        <dbReference type="ARBA" id="ARBA00023194"/>
    </source>
</evidence>
<dbReference type="Proteomes" id="UP000014254">
    <property type="component" value="Unassembled WGS sequence"/>
</dbReference>
<dbReference type="PANTHER" id="PTHR10696">
    <property type="entry name" value="GAMMA-BUTYROBETAINE HYDROXYLASE-RELATED"/>
    <property type="match status" value="1"/>
</dbReference>
<dbReference type="Pfam" id="PF02668">
    <property type="entry name" value="TauD"/>
    <property type="match status" value="1"/>
</dbReference>
<dbReference type="OrthoDB" id="272271at2759"/>
<dbReference type="InterPro" id="IPR042098">
    <property type="entry name" value="TauD-like_sf"/>
</dbReference>
<dbReference type="SUPFAM" id="SSF51197">
    <property type="entry name" value="Clavaminate synthase-like"/>
    <property type="match status" value="1"/>
</dbReference>
<dbReference type="eggNOG" id="ENOG502QWD7">
    <property type="taxonomic scope" value="Eukaryota"/>
</dbReference>
<evidence type="ECO:0000256" key="1">
    <source>
        <dbReference type="ARBA" id="ARBA00023002"/>
    </source>
</evidence>
<evidence type="ECO:0000313" key="4">
    <source>
        <dbReference type="EMBL" id="EPB84946.1"/>
    </source>
</evidence>
<dbReference type="InterPro" id="IPR050411">
    <property type="entry name" value="AlphaKG_dependent_hydroxylases"/>
</dbReference>
<keyword evidence="2" id="KW-0045">Antibiotic biosynthesis</keyword>
<accession>S2J492</accession>
<evidence type="ECO:0000313" key="5">
    <source>
        <dbReference type="Proteomes" id="UP000014254"/>
    </source>
</evidence>
<name>S2J492_MUCC1</name>
<protein>
    <recommendedName>
        <fullName evidence="3">TauD/TfdA-like domain-containing protein</fullName>
    </recommendedName>
</protein>
<dbReference type="InParanoid" id="S2J492"/>
<gene>
    <name evidence="4" type="ORF">HMPREF1544_08305</name>
</gene>
<dbReference type="EMBL" id="KE124025">
    <property type="protein sequence ID" value="EPB84946.1"/>
    <property type="molecule type" value="Genomic_DNA"/>
</dbReference>
<dbReference type="OMA" id="SAHTVWN"/>
<dbReference type="AlphaFoldDB" id="S2J492"/>
<dbReference type="PANTHER" id="PTHR10696:SF56">
    <property type="entry name" value="TAUD_TFDA-LIKE DOMAIN-CONTAINING PROTEIN"/>
    <property type="match status" value="1"/>
</dbReference>
<keyword evidence="5" id="KW-1185">Reference proteome</keyword>
<evidence type="ECO:0000259" key="3">
    <source>
        <dbReference type="Pfam" id="PF02668"/>
    </source>
</evidence>
<dbReference type="GO" id="GO:0017000">
    <property type="term" value="P:antibiotic biosynthetic process"/>
    <property type="evidence" value="ECO:0007669"/>
    <property type="project" value="UniProtKB-KW"/>
</dbReference>
<organism evidence="4 5">
    <name type="scientific">Mucor circinelloides f. circinelloides (strain 1006PhL)</name>
    <name type="common">Mucormycosis agent</name>
    <name type="synonym">Calyptromyces circinelloides</name>
    <dbReference type="NCBI Taxonomy" id="1220926"/>
    <lineage>
        <taxon>Eukaryota</taxon>
        <taxon>Fungi</taxon>
        <taxon>Fungi incertae sedis</taxon>
        <taxon>Mucoromycota</taxon>
        <taxon>Mucoromycotina</taxon>
        <taxon>Mucoromycetes</taxon>
        <taxon>Mucorales</taxon>
        <taxon>Mucorineae</taxon>
        <taxon>Mucoraceae</taxon>
        <taxon>Mucor</taxon>
    </lineage>
</organism>
<dbReference type="Gene3D" id="3.60.130.10">
    <property type="entry name" value="Clavaminate synthase-like"/>
    <property type="match status" value="1"/>
</dbReference>